<name>A0A5A9ZCI6_9RHOB</name>
<evidence type="ECO:0000256" key="8">
    <source>
        <dbReference type="ARBA" id="ARBA00023136"/>
    </source>
</evidence>
<protein>
    <submittedName>
        <fullName evidence="11">ABC transporter permease</fullName>
    </submittedName>
</protein>
<keyword evidence="3" id="KW-1003">Cell membrane</keyword>
<keyword evidence="8 9" id="KW-0472">Membrane</keyword>
<dbReference type="Proteomes" id="UP000325291">
    <property type="component" value="Unassembled WGS sequence"/>
</dbReference>
<comment type="caution">
    <text evidence="11">The sequence shown here is derived from an EMBL/GenBank/DDBJ whole genome shotgun (WGS) entry which is preliminary data.</text>
</comment>
<gene>
    <name evidence="11" type="ORF">FLO80_11045</name>
</gene>
<feature type="transmembrane region" description="Helical" evidence="9">
    <location>
        <begin position="12"/>
        <end position="33"/>
    </location>
</feature>
<dbReference type="RefSeq" id="WP_111368393.1">
    <property type="nucleotide sequence ID" value="NZ_VINQ01000007.1"/>
</dbReference>
<dbReference type="GO" id="GO:0005886">
    <property type="term" value="C:plasma membrane"/>
    <property type="evidence" value="ECO:0007669"/>
    <property type="project" value="UniProtKB-SubCell"/>
</dbReference>
<dbReference type="EMBL" id="VINQ01000007">
    <property type="protein sequence ID" value="KAA0914901.1"/>
    <property type="molecule type" value="Genomic_DNA"/>
</dbReference>
<feature type="transmembrane region" description="Helical" evidence="9">
    <location>
        <begin position="108"/>
        <end position="131"/>
    </location>
</feature>
<proteinExistence type="inferred from homology"/>
<dbReference type="Gene3D" id="1.10.3720.10">
    <property type="entry name" value="MetI-like"/>
    <property type="match status" value="1"/>
</dbReference>
<evidence type="ECO:0000313" key="11">
    <source>
        <dbReference type="EMBL" id="KAA0914901.1"/>
    </source>
</evidence>
<dbReference type="AlphaFoldDB" id="A0A5A9ZCI6"/>
<evidence type="ECO:0000256" key="4">
    <source>
        <dbReference type="ARBA" id="ARBA00022692"/>
    </source>
</evidence>
<dbReference type="InterPro" id="IPR050366">
    <property type="entry name" value="BP-dependent_transpt_permease"/>
</dbReference>
<dbReference type="GO" id="GO:0015031">
    <property type="term" value="P:protein transport"/>
    <property type="evidence" value="ECO:0007669"/>
    <property type="project" value="UniProtKB-KW"/>
</dbReference>
<dbReference type="InterPro" id="IPR000515">
    <property type="entry name" value="MetI-like"/>
</dbReference>
<evidence type="ECO:0000256" key="2">
    <source>
        <dbReference type="ARBA" id="ARBA00022448"/>
    </source>
</evidence>
<keyword evidence="6" id="KW-0653">Protein transport</keyword>
<evidence type="ECO:0000259" key="10">
    <source>
        <dbReference type="PROSITE" id="PS50928"/>
    </source>
</evidence>
<dbReference type="PROSITE" id="PS50928">
    <property type="entry name" value="ABC_TM1"/>
    <property type="match status" value="1"/>
</dbReference>
<dbReference type="PANTHER" id="PTHR43386:SF1">
    <property type="entry name" value="D,D-DIPEPTIDE TRANSPORT SYSTEM PERMEASE PROTEIN DDPC-RELATED"/>
    <property type="match status" value="1"/>
</dbReference>
<keyword evidence="5" id="KW-0571">Peptide transport</keyword>
<keyword evidence="4 9" id="KW-0812">Transmembrane</keyword>
<feature type="transmembrane region" description="Helical" evidence="9">
    <location>
        <begin position="137"/>
        <end position="155"/>
    </location>
</feature>
<evidence type="ECO:0000313" key="12">
    <source>
        <dbReference type="Proteomes" id="UP000325291"/>
    </source>
</evidence>
<comment type="subcellular location">
    <subcellularLocation>
        <location evidence="1 9">Cell membrane</location>
        <topology evidence="1 9">Multi-pass membrane protein</topology>
    </subcellularLocation>
</comment>
<dbReference type="Pfam" id="PF00528">
    <property type="entry name" value="BPD_transp_1"/>
    <property type="match status" value="1"/>
</dbReference>
<dbReference type="GO" id="GO:0055085">
    <property type="term" value="P:transmembrane transport"/>
    <property type="evidence" value="ECO:0007669"/>
    <property type="project" value="InterPro"/>
</dbReference>
<feature type="domain" description="ABC transmembrane type-1" evidence="10">
    <location>
        <begin position="73"/>
        <end position="262"/>
    </location>
</feature>
<keyword evidence="2 9" id="KW-0813">Transport</keyword>
<evidence type="ECO:0000256" key="3">
    <source>
        <dbReference type="ARBA" id="ARBA00022475"/>
    </source>
</evidence>
<dbReference type="CDD" id="cd06261">
    <property type="entry name" value="TM_PBP2"/>
    <property type="match status" value="1"/>
</dbReference>
<evidence type="ECO:0000256" key="6">
    <source>
        <dbReference type="ARBA" id="ARBA00022927"/>
    </source>
</evidence>
<dbReference type="GO" id="GO:0015833">
    <property type="term" value="P:peptide transport"/>
    <property type="evidence" value="ECO:0007669"/>
    <property type="project" value="UniProtKB-KW"/>
</dbReference>
<evidence type="ECO:0000256" key="9">
    <source>
        <dbReference type="RuleBase" id="RU363032"/>
    </source>
</evidence>
<evidence type="ECO:0000256" key="1">
    <source>
        <dbReference type="ARBA" id="ARBA00004651"/>
    </source>
</evidence>
<evidence type="ECO:0000256" key="5">
    <source>
        <dbReference type="ARBA" id="ARBA00022856"/>
    </source>
</evidence>
<dbReference type="PANTHER" id="PTHR43386">
    <property type="entry name" value="OLIGOPEPTIDE TRANSPORT SYSTEM PERMEASE PROTEIN APPC"/>
    <property type="match status" value="1"/>
</dbReference>
<reference evidence="11 12" key="1">
    <citation type="submission" date="2019-07" db="EMBL/GenBank/DDBJ databases">
        <title>Aquicoccus porphyridii gen. nov., sp. nov., isolated from a small marine red alga, Porphyridium marinum.</title>
        <authorList>
            <person name="Liu L."/>
        </authorList>
    </citation>
    <scope>NUCLEOTIDE SEQUENCE [LARGE SCALE GENOMIC DNA]</scope>
    <source>
        <strain evidence="11 12">L1 8-17</strain>
    </source>
</reference>
<dbReference type="SUPFAM" id="SSF161098">
    <property type="entry name" value="MetI-like"/>
    <property type="match status" value="1"/>
</dbReference>
<accession>A0A5A9ZCI6</accession>
<feature type="transmembrane region" description="Helical" evidence="9">
    <location>
        <begin position="240"/>
        <end position="262"/>
    </location>
</feature>
<dbReference type="InterPro" id="IPR035906">
    <property type="entry name" value="MetI-like_sf"/>
</dbReference>
<feature type="transmembrane region" description="Helical" evidence="9">
    <location>
        <begin position="73"/>
        <end position="101"/>
    </location>
</feature>
<feature type="transmembrane region" description="Helical" evidence="9">
    <location>
        <begin position="182"/>
        <end position="207"/>
    </location>
</feature>
<comment type="similarity">
    <text evidence="9">Belongs to the binding-protein-dependent transport system permease family.</text>
</comment>
<evidence type="ECO:0000256" key="7">
    <source>
        <dbReference type="ARBA" id="ARBA00022989"/>
    </source>
</evidence>
<sequence>MKLLSRILKKANGSIGFAMLAVVLLTAVLGSVWTPHDPLKSDLMNRFSSASAAHPFGTDMFGRDILSRLMRGAWVSVSIGLATLVLPVVLGTLLGSAAGYFRGWFDRLLMMVLDALMAFPGLLIALGLMAVIGANRYGVILALSFAYLPAVTRVVRGSVLSISQSEFVEASRAMGNSRLYTLIVHILPNCLAPLIVLTTMMFGWVLLAESALSFLGLGVPPPEPSWGNILSEAKAHLMRYPMLGLLPGVCISIALLGVNLLGDALRDELDPKSATASSKETL</sequence>
<keyword evidence="7 9" id="KW-1133">Transmembrane helix</keyword>
<keyword evidence="12" id="KW-1185">Reference proteome</keyword>
<organism evidence="11 12">
    <name type="scientific">Aquicoccus porphyridii</name>
    <dbReference type="NCBI Taxonomy" id="1852029"/>
    <lineage>
        <taxon>Bacteria</taxon>
        <taxon>Pseudomonadati</taxon>
        <taxon>Pseudomonadota</taxon>
        <taxon>Alphaproteobacteria</taxon>
        <taxon>Rhodobacterales</taxon>
        <taxon>Paracoccaceae</taxon>
        <taxon>Aquicoccus</taxon>
    </lineage>
</organism>